<reference evidence="1" key="1">
    <citation type="submission" date="2023-10" db="EMBL/GenBank/DDBJ databases">
        <title>Whole genome sequencing of actinobacterial strain Amycolatopsis sp. (BCA-696) identifies the underlying plant growth-promoting genes.</title>
        <authorList>
            <person name="Gandham P."/>
            <person name="Vadla N."/>
            <person name="Saji A."/>
            <person name="Srinivas V."/>
            <person name="Ruperao P."/>
            <person name="Selvanayagam S."/>
            <person name="Saxena R.K."/>
            <person name="Rathore A."/>
            <person name="Gopalakrishnan S."/>
            <person name="Thakur V."/>
        </authorList>
    </citation>
    <scope>NUCLEOTIDE SEQUENCE</scope>
    <source>
        <strain evidence="1">BCA-696</strain>
    </source>
</reference>
<accession>A0ACD5B3V1</accession>
<name>A0ACD5B3V1_9PSEU</name>
<evidence type="ECO:0000313" key="1">
    <source>
        <dbReference type="EMBL" id="WYW13983.1"/>
    </source>
</evidence>
<protein>
    <submittedName>
        <fullName evidence="1">Phospholipid carrier-dependent glycosyltransferase</fullName>
    </submittedName>
</protein>
<keyword evidence="2" id="KW-1185">Reference proteome</keyword>
<evidence type="ECO:0000313" key="2">
    <source>
        <dbReference type="Proteomes" id="UP001456344"/>
    </source>
</evidence>
<dbReference type="EMBL" id="CP150484">
    <property type="protein sequence ID" value="WYW13983.1"/>
    <property type="molecule type" value="Genomic_DNA"/>
</dbReference>
<sequence>MTTDGLQPSMDTPDRKEPFIAWARRHQRWLLAAAVIALLGQMAFAMITTAVEQSPTIDEPVYVGTAVVYLEEHSLRYNPEHPPMGKLIIATGVALTDPKVAPGFTGHEWELGKHVVYEAGNDPERLMLFARLPVILLTLLFGLVVFAFASDLAGRAGGLLALTLFTFSPDVIAHGSLATLDVPVAGFLLTSVWLVWRARRRPGLYLPLAGLALGAATATKVLSLVAVPVLIPLAVLSVWHARRARGLDLKTPALLIGRGLLAAAGMALIAIAIVWASYLVVDPRLRWETPEGMQPLHGMRTLVDWLPFPQPLKDGMRFQFELEDHVWHNFLFGRHYTGSLWYYGPAALLVKTPLGALAIWPAGAAVLLSVRRLRPAAPYVLLPTALLMATAMVIVRDNGVRYLAFAPMFLAVAAAAVVVVRGRWVKAAAVLVVAFAAVSSLMTFPYYLPYSNEAFGGPENTHRYLLDSNVDWGQDLGRLADRLKKDYAGERTWLVYQGSGLPSHYGIDAADPLTVPADQVHGVLAVSDSAVLGAFDDPMGGGGTGGGGQTGGATGDLAALIAGSTPVERVGHSMTIYRRP</sequence>
<dbReference type="Proteomes" id="UP001456344">
    <property type="component" value="Chromosome"/>
</dbReference>
<organism evidence="1 2">
    <name type="scientific">Amycolatopsis coloradensis</name>
    <dbReference type="NCBI Taxonomy" id="76021"/>
    <lineage>
        <taxon>Bacteria</taxon>
        <taxon>Bacillati</taxon>
        <taxon>Actinomycetota</taxon>
        <taxon>Actinomycetes</taxon>
        <taxon>Pseudonocardiales</taxon>
        <taxon>Pseudonocardiaceae</taxon>
        <taxon>Amycolatopsis</taxon>
    </lineage>
</organism>
<proteinExistence type="predicted"/>
<gene>
    <name evidence="1" type="ORF">LCL61_00290</name>
</gene>